<dbReference type="EMBL" id="CP091511">
    <property type="protein sequence ID" value="UOO89909.1"/>
    <property type="molecule type" value="Genomic_DNA"/>
</dbReference>
<keyword evidence="4" id="KW-1185">Reference proteome</keyword>
<organism evidence="3 4">
    <name type="scientific">Vitreoscilla massiliensis</name>
    <dbReference type="NCBI Taxonomy" id="1689272"/>
    <lineage>
        <taxon>Bacteria</taxon>
        <taxon>Pseudomonadati</taxon>
        <taxon>Pseudomonadota</taxon>
        <taxon>Betaproteobacteria</taxon>
        <taxon>Neisseriales</taxon>
        <taxon>Neisseriaceae</taxon>
        <taxon>Vitreoscilla</taxon>
    </lineage>
</organism>
<dbReference type="SUPFAM" id="SSF54197">
    <property type="entry name" value="HIT-like"/>
    <property type="match status" value="1"/>
</dbReference>
<evidence type="ECO:0000313" key="3">
    <source>
        <dbReference type="EMBL" id="UOO89909.1"/>
    </source>
</evidence>
<reference evidence="3 4" key="1">
    <citation type="journal article" date="2022" name="Res Sq">
        <title>Evolution of multicellular longitudinally dividing oral cavity symbionts (Neisseriaceae).</title>
        <authorList>
            <person name="Nyongesa S."/>
            <person name="Weber P."/>
            <person name="Bernet E."/>
            <person name="Pullido F."/>
            <person name="Nieckarz M."/>
            <person name="Delaby M."/>
            <person name="Nieves C."/>
            <person name="Viehboeck T."/>
            <person name="Krause N."/>
            <person name="Rivera-Millot A."/>
            <person name="Nakamura A."/>
            <person name="Vischer N."/>
            <person name="VanNieuwenhze M."/>
            <person name="Brun Y."/>
            <person name="Cava F."/>
            <person name="Bulgheresi S."/>
            <person name="Veyrier F."/>
        </authorList>
    </citation>
    <scope>NUCLEOTIDE SEQUENCE [LARGE SCALE GENOMIC DNA]</scope>
    <source>
        <strain evidence="3 4">SN4</strain>
    </source>
</reference>
<name>A0ABY4E322_9NEIS</name>
<dbReference type="Proteomes" id="UP000832011">
    <property type="component" value="Chromosome"/>
</dbReference>
<evidence type="ECO:0000256" key="1">
    <source>
        <dbReference type="PROSITE-ProRule" id="PRU00464"/>
    </source>
</evidence>
<dbReference type="InterPro" id="IPR011146">
    <property type="entry name" value="HIT-like"/>
</dbReference>
<feature type="domain" description="HIT" evidence="2">
    <location>
        <begin position="5"/>
        <end position="109"/>
    </location>
</feature>
<accession>A0ABY4E322</accession>
<dbReference type="Pfam" id="PF11969">
    <property type="entry name" value="DcpS_C"/>
    <property type="match status" value="1"/>
</dbReference>
<proteinExistence type="predicted"/>
<sequence length="109" mass="11923">MDNCVFCRIVAGELPAKVVYEDDAIMAFEDLHPEAPVHLLLIPKKHIASLAHLQADDAAVMAQLMLKIPELALQKGMAQGFKTRINTGRAGGQEVPHLHIHLTGRPSLK</sequence>
<evidence type="ECO:0000313" key="4">
    <source>
        <dbReference type="Proteomes" id="UP000832011"/>
    </source>
</evidence>
<dbReference type="Gene3D" id="3.30.428.10">
    <property type="entry name" value="HIT-like"/>
    <property type="match status" value="1"/>
</dbReference>
<dbReference type="InterPro" id="IPR001310">
    <property type="entry name" value="Histidine_triad_HIT"/>
</dbReference>
<dbReference type="PROSITE" id="PS00892">
    <property type="entry name" value="HIT_1"/>
    <property type="match status" value="1"/>
</dbReference>
<dbReference type="RefSeq" id="WP_058356183.1">
    <property type="nucleotide sequence ID" value="NZ_CABKVG010000008.1"/>
</dbReference>
<evidence type="ECO:0000259" key="2">
    <source>
        <dbReference type="PROSITE" id="PS51084"/>
    </source>
</evidence>
<gene>
    <name evidence="3" type="ORF">LVJ82_02670</name>
</gene>
<dbReference type="CDD" id="cd01276">
    <property type="entry name" value="PKCI_related"/>
    <property type="match status" value="1"/>
</dbReference>
<dbReference type="PROSITE" id="PS51084">
    <property type="entry name" value="HIT_2"/>
    <property type="match status" value="1"/>
</dbReference>
<dbReference type="PRINTS" id="PR00332">
    <property type="entry name" value="HISTRIAD"/>
</dbReference>
<protein>
    <submittedName>
        <fullName evidence="3">Histidine triad nucleotide-binding protein</fullName>
    </submittedName>
</protein>
<dbReference type="InterPro" id="IPR019808">
    <property type="entry name" value="Histidine_triad_CS"/>
</dbReference>
<dbReference type="PANTHER" id="PTHR23089">
    <property type="entry name" value="HISTIDINE TRIAD HIT PROTEIN"/>
    <property type="match status" value="1"/>
</dbReference>
<feature type="short sequence motif" description="Histidine triad motif" evidence="1">
    <location>
        <begin position="97"/>
        <end position="101"/>
    </location>
</feature>
<dbReference type="InterPro" id="IPR036265">
    <property type="entry name" value="HIT-like_sf"/>
</dbReference>